<comment type="caution">
    <text evidence="1">The sequence shown here is derived from an EMBL/GenBank/DDBJ whole genome shotgun (WGS) entry which is preliminary data.</text>
</comment>
<reference evidence="1 2" key="1">
    <citation type="submission" date="2018-03" db="EMBL/GenBank/DDBJ databases">
        <title>Genomic Encyclopedia of Archaeal and Bacterial Type Strains, Phase II (KMG-II): from individual species to whole genera.</title>
        <authorList>
            <person name="Goeker M."/>
        </authorList>
    </citation>
    <scope>NUCLEOTIDE SEQUENCE [LARGE SCALE GENOMIC DNA]</scope>
    <source>
        <strain evidence="1 2">DSM 44889</strain>
    </source>
</reference>
<accession>A0A315ZZW6</accession>
<proteinExistence type="predicted"/>
<evidence type="ECO:0000313" key="1">
    <source>
        <dbReference type="EMBL" id="PWJ51206.1"/>
    </source>
</evidence>
<sequence length="102" mass="11556">MFRFRDAYEERFTVWRAESMESAMALAEAEALEYARESDAGEVTFLGLLQGYRMEGEPGHGAEVFSLVRSSDLGTREYLDRFFDTGDEHQSVLRSEAGETVS</sequence>
<dbReference type="AlphaFoldDB" id="A0A315ZZW6"/>
<name>A0A315ZZW6_9ACTN</name>
<organism evidence="1 2">
    <name type="scientific">Quadrisphaera granulorum</name>
    <dbReference type="NCBI Taxonomy" id="317664"/>
    <lineage>
        <taxon>Bacteria</taxon>
        <taxon>Bacillati</taxon>
        <taxon>Actinomycetota</taxon>
        <taxon>Actinomycetes</taxon>
        <taxon>Kineosporiales</taxon>
        <taxon>Kineosporiaceae</taxon>
        <taxon>Quadrisphaera</taxon>
    </lineage>
</organism>
<protein>
    <recommendedName>
        <fullName evidence="3">DUF4288 domain-containing protein</fullName>
    </recommendedName>
</protein>
<evidence type="ECO:0008006" key="3">
    <source>
        <dbReference type="Google" id="ProtNLM"/>
    </source>
</evidence>
<gene>
    <name evidence="1" type="ORF">BXY45_12183</name>
</gene>
<dbReference type="RefSeq" id="WP_211319632.1">
    <property type="nucleotide sequence ID" value="NZ_QGDQ01000021.1"/>
</dbReference>
<dbReference type="EMBL" id="QGDQ01000021">
    <property type="protein sequence ID" value="PWJ51206.1"/>
    <property type="molecule type" value="Genomic_DNA"/>
</dbReference>
<evidence type="ECO:0000313" key="2">
    <source>
        <dbReference type="Proteomes" id="UP000245469"/>
    </source>
</evidence>
<dbReference type="Proteomes" id="UP000245469">
    <property type="component" value="Unassembled WGS sequence"/>
</dbReference>
<keyword evidence="2" id="KW-1185">Reference proteome</keyword>